<name>A0A6C7E241_ILUCY</name>
<gene>
    <name evidence="1" type="ORF">YM304_05970</name>
</gene>
<protein>
    <submittedName>
        <fullName evidence="1">Uncharacterized protein</fullName>
    </submittedName>
</protein>
<organism evidence="1 2">
    <name type="scientific">Ilumatobacter coccineus (strain NBRC 103263 / KCTC 29153 / YM16-304)</name>
    <dbReference type="NCBI Taxonomy" id="1313172"/>
    <lineage>
        <taxon>Bacteria</taxon>
        <taxon>Bacillati</taxon>
        <taxon>Actinomycetota</taxon>
        <taxon>Acidimicrobiia</taxon>
        <taxon>Acidimicrobiales</taxon>
        <taxon>Ilumatobacteraceae</taxon>
        <taxon>Ilumatobacter</taxon>
    </lineage>
</organism>
<dbReference type="Proteomes" id="UP000011863">
    <property type="component" value="Chromosome"/>
</dbReference>
<keyword evidence="2" id="KW-1185">Reference proteome</keyword>
<proteinExistence type="predicted"/>
<dbReference type="EMBL" id="AP012057">
    <property type="protein sequence ID" value="BAN00911.1"/>
    <property type="molecule type" value="Genomic_DNA"/>
</dbReference>
<dbReference type="KEGG" id="aym:YM304_05970"/>
<evidence type="ECO:0000313" key="1">
    <source>
        <dbReference type="EMBL" id="BAN00911.1"/>
    </source>
</evidence>
<reference evidence="1 2" key="1">
    <citation type="journal article" date="2013" name="Int. J. Syst. Evol. Microbiol.">
        <title>Ilumatobacter nonamiense sp. nov. and Ilumatobacter coccineum sp. nov., isolated from seashore sand.</title>
        <authorList>
            <person name="Matsumoto A."/>
            <person name="Kasai H."/>
            <person name="Matsuo Y."/>
            <person name="Shizuri Y."/>
            <person name="Ichikawa N."/>
            <person name="Fujita N."/>
            <person name="Omura S."/>
            <person name="Takahashi Y."/>
        </authorList>
    </citation>
    <scope>NUCLEOTIDE SEQUENCE [LARGE SCALE GENOMIC DNA]</scope>
    <source>
        <strain evidence="2">NBRC 103263 / KCTC 29153 / YM16-304</strain>
    </source>
</reference>
<sequence>MFRPRELPERRARGVWSSSARWFDHRLRSRHAALVISSSVPLDDANRSASTDVVTERSRESAPVGARHRYFDDINICRLGETRNPR</sequence>
<evidence type="ECO:0000313" key="2">
    <source>
        <dbReference type="Proteomes" id="UP000011863"/>
    </source>
</evidence>
<accession>A0A6C7E241</accession>
<dbReference type="AlphaFoldDB" id="A0A6C7E241"/>